<dbReference type="AlphaFoldDB" id="A0A368S6P7"/>
<accession>A0A368S6P7</accession>
<gene>
    <name evidence="2" type="ORF">SETIT_8G069700v2</name>
</gene>
<reference evidence="2" key="1">
    <citation type="journal article" date="2012" name="Nat. Biotechnol.">
        <title>Reference genome sequence of the model plant Setaria.</title>
        <authorList>
            <person name="Bennetzen J.L."/>
            <person name="Schmutz J."/>
            <person name="Wang H."/>
            <person name="Percifield R."/>
            <person name="Hawkins J."/>
            <person name="Pontaroli A.C."/>
            <person name="Estep M."/>
            <person name="Feng L."/>
            <person name="Vaughn J.N."/>
            <person name="Grimwood J."/>
            <person name="Jenkins J."/>
            <person name="Barry K."/>
            <person name="Lindquist E."/>
            <person name="Hellsten U."/>
            <person name="Deshpande S."/>
            <person name="Wang X."/>
            <person name="Wu X."/>
            <person name="Mitros T."/>
            <person name="Triplett J."/>
            <person name="Yang X."/>
            <person name="Ye C.Y."/>
            <person name="Mauro-Herrera M."/>
            <person name="Wang L."/>
            <person name="Li P."/>
            <person name="Sharma M."/>
            <person name="Sharma R."/>
            <person name="Ronald P.C."/>
            <person name="Panaud O."/>
            <person name="Kellogg E.A."/>
            <person name="Brutnell T.P."/>
            <person name="Doust A.N."/>
            <person name="Tuskan G.A."/>
            <person name="Rokhsar D."/>
            <person name="Devos K.M."/>
        </authorList>
    </citation>
    <scope>NUCLEOTIDE SEQUENCE [LARGE SCALE GENOMIC DNA]</scope>
    <source>
        <strain evidence="2">Yugu1</strain>
    </source>
</reference>
<feature type="region of interest" description="Disordered" evidence="1">
    <location>
        <begin position="1"/>
        <end position="25"/>
    </location>
</feature>
<dbReference type="EMBL" id="CM003535">
    <property type="protein sequence ID" value="RCV37520.1"/>
    <property type="molecule type" value="Genomic_DNA"/>
</dbReference>
<evidence type="ECO:0000256" key="1">
    <source>
        <dbReference type="SAM" id="MobiDB-lite"/>
    </source>
</evidence>
<proteinExistence type="predicted"/>
<sequence>MKSPSLAAAAAARHPPHPPLAPSTICAAPTSARVEHAYPPADSQRGWRRKLEASSAAAHSSPEPKCRRPIGACPSPIRASPRRFVVLHRWSSPPPLERGCRCVSYTPAQAHLCPKLDAGVAAAHRPSAPRLSGWRSRRSTAELAHAGPKSGSCTDPARTGPAAPCYDVLIGWLSIGGSGEIEALGAR</sequence>
<name>A0A368S6P7_SETIT</name>
<protein>
    <submittedName>
        <fullName evidence="2">Uncharacterized protein</fullName>
    </submittedName>
</protein>
<evidence type="ECO:0000313" key="2">
    <source>
        <dbReference type="EMBL" id="RCV37520.1"/>
    </source>
</evidence>
<feature type="region of interest" description="Disordered" evidence="1">
    <location>
        <begin position="38"/>
        <end position="74"/>
    </location>
</feature>
<organism evidence="2">
    <name type="scientific">Setaria italica</name>
    <name type="common">Foxtail millet</name>
    <name type="synonym">Panicum italicum</name>
    <dbReference type="NCBI Taxonomy" id="4555"/>
    <lineage>
        <taxon>Eukaryota</taxon>
        <taxon>Viridiplantae</taxon>
        <taxon>Streptophyta</taxon>
        <taxon>Embryophyta</taxon>
        <taxon>Tracheophyta</taxon>
        <taxon>Spermatophyta</taxon>
        <taxon>Magnoliopsida</taxon>
        <taxon>Liliopsida</taxon>
        <taxon>Poales</taxon>
        <taxon>Poaceae</taxon>
        <taxon>PACMAD clade</taxon>
        <taxon>Panicoideae</taxon>
        <taxon>Panicodae</taxon>
        <taxon>Paniceae</taxon>
        <taxon>Cenchrinae</taxon>
        <taxon>Setaria</taxon>
    </lineage>
</organism>
<feature type="compositionally biased region" description="Low complexity" evidence="1">
    <location>
        <begin position="1"/>
        <end position="13"/>
    </location>
</feature>
<reference evidence="2" key="2">
    <citation type="submission" date="2015-07" db="EMBL/GenBank/DDBJ databases">
        <authorList>
            <person name="Noorani M."/>
        </authorList>
    </citation>
    <scope>NUCLEOTIDE SEQUENCE</scope>
    <source>
        <strain evidence="2">Yugu1</strain>
    </source>
</reference>